<protein>
    <submittedName>
        <fullName evidence="2">Uncharacterized protein</fullName>
    </submittedName>
</protein>
<dbReference type="EMBL" id="CP021330">
    <property type="protein sequence ID" value="AVX04511.1"/>
    <property type="molecule type" value="Genomic_DNA"/>
</dbReference>
<evidence type="ECO:0000313" key="3">
    <source>
        <dbReference type="Proteomes" id="UP000258927"/>
    </source>
</evidence>
<keyword evidence="1" id="KW-0812">Transmembrane</keyword>
<organism evidence="2 3">
    <name type="scientific">Maritalea myrionectae</name>
    <dbReference type="NCBI Taxonomy" id="454601"/>
    <lineage>
        <taxon>Bacteria</taxon>
        <taxon>Pseudomonadati</taxon>
        <taxon>Pseudomonadota</taxon>
        <taxon>Alphaproteobacteria</taxon>
        <taxon>Hyphomicrobiales</taxon>
        <taxon>Devosiaceae</taxon>
        <taxon>Maritalea</taxon>
    </lineage>
</organism>
<feature type="transmembrane region" description="Helical" evidence="1">
    <location>
        <begin position="16"/>
        <end position="34"/>
    </location>
</feature>
<gene>
    <name evidence="2" type="ORF">MXMO3_01987</name>
</gene>
<proteinExistence type="predicted"/>
<keyword evidence="1" id="KW-0472">Membrane</keyword>
<dbReference type="Proteomes" id="UP000258927">
    <property type="component" value="Chromosome"/>
</dbReference>
<keyword evidence="3" id="KW-1185">Reference proteome</keyword>
<accession>A0A2R4MEN6</accession>
<evidence type="ECO:0000256" key="1">
    <source>
        <dbReference type="SAM" id="Phobius"/>
    </source>
</evidence>
<dbReference type="AlphaFoldDB" id="A0A2R4MEN6"/>
<dbReference type="STRING" id="1122213.GCA_000423365_02286"/>
<evidence type="ECO:0000313" key="2">
    <source>
        <dbReference type="EMBL" id="AVX04511.1"/>
    </source>
</evidence>
<reference evidence="2 3" key="1">
    <citation type="submission" date="2017-05" db="EMBL/GenBank/DDBJ databases">
        <title>Genome Analysis of Maritalea myrionectae HL2708#5.</title>
        <authorList>
            <consortium name="Cotde Inc.-PKNU"/>
            <person name="Jang D."/>
            <person name="Oh H.-M."/>
        </authorList>
    </citation>
    <scope>NUCLEOTIDE SEQUENCE [LARGE SCALE GENOMIC DNA]</scope>
    <source>
        <strain evidence="2 3">HL2708#5</strain>
    </source>
</reference>
<sequence length="39" mass="4330">MKTNEKAKITRGFTPLAYEIVALLCHLGGICIVGRRIEN</sequence>
<dbReference type="KEGG" id="mmyr:MXMO3_01987"/>
<keyword evidence="1" id="KW-1133">Transmembrane helix</keyword>
<name>A0A2R4MEN6_9HYPH</name>